<dbReference type="Proteomes" id="UP000007015">
    <property type="component" value="Chromosome 10"/>
</dbReference>
<dbReference type="Pfam" id="PF07034">
    <property type="entry name" value="ORC3_N"/>
    <property type="match status" value="1"/>
</dbReference>
<proteinExistence type="predicted"/>
<dbReference type="GO" id="GO:0005656">
    <property type="term" value="C:nuclear pre-replicative complex"/>
    <property type="evidence" value="ECO:0007669"/>
    <property type="project" value="TreeGrafter"/>
</dbReference>
<evidence type="ECO:0000313" key="4">
    <source>
        <dbReference type="Proteomes" id="UP000007015"/>
    </source>
</evidence>
<evidence type="ECO:0000256" key="1">
    <source>
        <dbReference type="SAM" id="MobiDB-lite"/>
    </source>
</evidence>
<name>B8BGQ3_ORYSI</name>
<evidence type="ECO:0000259" key="2">
    <source>
        <dbReference type="Pfam" id="PF07034"/>
    </source>
</evidence>
<dbReference type="Gramene" id="BGIOSGA031963-TA">
    <property type="protein sequence ID" value="BGIOSGA031963-PA"/>
    <property type="gene ID" value="BGIOSGA031963"/>
</dbReference>
<feature type="compositionally biased region" description="Low complexity" evidence="1">
    <location>
        <begin position="26"/>
        <end position="43"/>
    </location>
</feature>
<feature type="region of interest" description="Disordered" evidence="1">
    <location>
        <begin position="302"/>
        <end position="335"/>
    </location>
</feature>
<sequence>MAAPPGEAPLTAATNIEPFYVLHKGGAAASSSSSSAPSLPSSGRARRRIDVSGLASPNPKPGKRSRDDDAAEDDDDDELYERLRLDAFHRVWSKIQSTINEVLRGISLKLFDQVLRWVQESFSAVRSIARPSAAEVRQPYPLLTDVICRKIPTAFVLTKNAEFVDDITTFRDLAEYVESNGCHLAKLSATELSEKNGVGCCFRSLLRQLLSDVPDVADIFALASWYSAAENYDQPIVIVIDDLEQCSGDVLGELVMMLSEYKLAYHLSQPDPWRNGSASDSRSEVFILARAFPAKRSPLFRATALIPPPQPQPQPPPHSPPSEIATPNHPRRRRG</sequence>
<protein>
    <recommendedName>
        <fullName evidence="2">Origin recognition complex subunit 3 N-terminal domain-containing protein</fullName>
    </recommendedName>
</protein>
<evidence type="ECO:0000313" key="3">
    <source>
        <dbReference type="EMBL" id="EEC66905.1"/>
    </source>
</evidence>
<feature type="domain" description="Origin recognition complex subunit 3 N-terminal" evidence="2">
    <location>
        <begin position="59"/>
        <end position="261"/>
    </location>
</feature>
<dbReference type="InterPro" id="IPR020795">
    <property type="entry name" value="ORC3"/>
</dbReference>
<dbReference type="AlphaFoldDB" id="B8BGQ3"/>
<dbReference type="InterPro" id="IPR045667">
    <property type="entry name" value="ORC3_N"/>
</dbReference>
<gene>
    <name evidence="3" type="ORF">OsI_33492</name>
</gene>
<feature type="compositionally biased region" description="Pro residues" evidence="1">
    <location>
        <begin position="306"/>
        <end position="320"/>
    </location>
</feature>
<dbReference type="PANTHER" id="PTHR12748:SF0">
    <property type="entry name" value="ORIGIN RECOGNITION COMPLEX SUBUNIT 3"/>
    <property type="match status" value="1"/>
</dbReference>
<feature type="region of interest" description="Disordered" evidence="1">
    <location>
        <begin position="26"/>
        <end position="75"/>
    </location>
</feature>
<dbReference type="GO" id="GO:0006270">
    <property type="term" value="P:DNA replication initiation"/>
    <property type="evidence" value="ECO:0007669"/>
    <property type="project" value="TreeGrafter"/>
</dbReference>
<dbReference type="PANTHER" id="PTHR12748">
    <property type="entry name" value="ORIGIN RECOGNITION COMPLEX SUBUNIT 3"/>
    <property type="match status" value="1"/>
</dbReference>
<keyword evidence="4" id="KW-1185">Reference proteome</keyword>
<dbReference type="GO" id="GO:0003688">
    <property type="term" value="F:DNA replication origin binding"/>
    <property type="evidence" value="ECO:0007669"/>
    <property type="project" value="TreeGrafter"/>
</dbReference>
<organism evidence="3 4">
    <name type="scientific">Oryza sativa subsp. indica</name>
    <name type="common">Rice</name>
    <dbReference type="NCBI Taxonomy" id="39946"/>
    <lineage>
        <taxon>Eukaryota</taxon>
        <taxon>Viridiplantae</taxon>
        <taxon>Streptophyta</taxon>
        <taxon>Embryophyta</taxon>
        <taxon>Tracheophyta</taxon>
        <taxon>Spermatophyta</taxon>
        <taxon>Magnoliopsida</taxon>
        <taxon>Liliopsida</taxon>
        <taxon>Poales</taxon>
        <taxon>Poaceae</taxon>
        <taxon>BOP clade</taxon>
        <taxon>Oryzoideae</taxon>
        <taxon>Oryzeae</taxon>
        <taxon>Oryzinae</taxon>
        <taxon>Oryza</taxon>
        <taxon>Oryza sativa</taxon>
    </lineage>
</organism>
<reference evidence="3 4" key="1">
    <citation type="journal article" date="2005" name="PLoS Biol.">
        <title>The genomes of Oryza sativa: a history of duplications.</title>
        <authorList>
            <person name="Yu J."/>
            <person name="Wang J."/>
            <person name="Lin W."/>
            <person name="Li S."/>
            <person name="Li H."/>
            <person name="Zhou J."/>
            <person name="Ni P."/>
            <person name="Dong W."/>
            <person name="Hu S."/>
            <person name="Zeng C."/>
            <person name="Zhang J."/>
            <person name="Zhang Y."/>
            <person name="Li R."/>
            <person name="Xu Z."/>
            <person name="Li S."/>
            <person name="Li X."/>
            <person name="Zheng H."/>
            <person name="Cong L."/>
            <person name="Lin L."/>
            <person name="Yin J."/>
            <person name="Geng J."/>
            <person name="Li G."/>
            <person name="Shi J."/>
            <person name="Liu J."/>
            <person name="Lv H."/>
            <person name="Li J."/>
            <person name="Wang J."/>
            <person name="Deng Y."/>
            <person name="Ran L."/>
            <person name="Shi X."/>
            <person name="Wang X."/>
            <person name="Wu Q."/>
            <person name="Li C."/>
            <person name="Ren X."/>
            <person name="Wang J."/>
            <person name="Wang X."/>
            <person name="Li D."/>
            <person name="Liu D."/>
            <person name="Zhang X."/>
            <person name="Ji Z."/>
            <person name="Zhao W."/>
            <person name="Sun Y."/>
            <person name="Zhang Z."/>
            <person name="Bao J."/>
            <person name="Han Y."/>
            <person name="Dong L."/>
            <person name="Ji J."/>
            <person name="Chen P."/>
            <person name="Wu S."/>
            <person name="Liu J."/>
            <person name="Xiao Y."/>
            <person name="Bu D."/>
            <person name="Tan J."/>
            <person name="Yang L."/>
            <person name="Ye C."/>
            <person name="Zhang J."/>
            <person name="Xu J."/>
            <person name="Zhou Y."/>
            <person name="Yu Y."/>
            <person name="Zhang B."/>
            <person name="Zhuang S."/>
            <person name="Wei H."/>
            <person name="Liu B."/>
            <person name="Lei M."/>
            <person name="Yu H."/>
            <person name="Li Y."/>
            <person name="Xu H."/>
            <person name="Wei S."/>
            <person name="He X."/>
            <person name="Fang L."/>
            <person name="Zhang Z."/>
            <person name="Zhang Y."/>
            <person name="Huang X."/>
            <person name="Su Z."/>
            <person name="Tong W."/>
            <person name="Li J."/>
            <person name="Tong Z."/>
            <person name="Li S."/>
            <person name="Ye J."/>
            <person name="Wang L."/>
            <person name="Fang L."/>
            <person name="Lei T."/>
            <person name="Chen C."/>
            <person name="Chen H."/>
            <person name="Xu Z."/>
            <person name="Li H."/>
            <person name="Huang H."/>
            <person name="Zhang F."/>
            <person name="Xu H."/>
            <person name="Li N."/>
            <person name="Zhao C."/>
            <person name="Li S."/>
            <person name="Dong L."/>
            <person name="Huang Y."/>
            <person name="Li L."/>
            <person name="Xi Y."/>
            <person name="Qi Q."/>
            <person name="Li W."/>
            <person name="Zhang B."/>
            <person name="Hu W."/>
            <person name="Zhang Y."/>
            <person name="Tian X."/>
            <person name="Jiao Y."/>
            <person name="Liang X."/>
            <person name="Jin J."/>
            <person name="Gao L."/>
            <person name="Zheng W."/>
            <person name="Hao B."/>
            <person name="Liu S."/>
            <person name="Wang W."/>
            <person name="Yuan L."/>
            <person name="Cao M."/>
            <person name="McDermott J."/>
            <person name="Samudrala R."/>
            <person name="Wang J."/>
            <person name="Wong G.K."/>
            <person name="Yang H."/>
        </authorList>
    </citation>
    <scope>NUCLEOTIDE SEQUENCE [LARGE SCALE GENOMIC DNA]</scope>
    <source>
        <strain evidence="4">cv. 93-11</strain>
    </source>
</reference>
<dbReference type="OMA" id="TSEWIVK"/>
<accession>B8BGQ3</accession>
<dbReference type="GO" id="GO:0005664">
    <property type="term" value="C:nuclear origin of replication recognition complex"/>
    <property type="evidence" value="ECO:0007669"/>
    <property type="project" value="InterPro"/>
</dbReference>
<dbReference type="STRING" id="39946.B8BGQ3"/>
<dbReference type="HOGENOM" id="CLU_065693_0_0_1"/>
<dbReference type="EMBL" id="CM000135">
    <property type="protein sequence ID" value="EEC66905.1"/>
    <property type="molecule type" value="Genomic_DNA"/>
</dbReference>
<dbReference type="GO" id="GO:0031261">
    <property type="term" value="C:DNA replication preinitiation complex"/>
    <property type="evidence" value="ECO:0007669"/>
    <property type="project" value="TreeGrafter"/>
</dbReference>